<dbReference type="Pfam" id="PF00106">
    <property type="entry name" value="adh_short"/>
    <property type="match status" value="1"/>
</dbReference>
<dbReference type="GO" id="GO:0005783">
    <property type="term" value="C:endoplasmic reticulum"/>
    <property type="evidence" value="ECO:0007669"/>
    <property type="project" value="TreeGrafter"/>
</dbReference>
<gene>
    <name evidence="4" type="ORF">PFICI_06119</name>
</gene>
<evidence type="ECO:0000256" key="1">
    <source>
        <dbReference type="ARBA" id="ARBA00006484"/>
    </source>
</evidence>
<dbReference type="OrthoDB" id="2102561at2759"/>
<dbReference type="STRING" id="1229662.W3X6T6"/>
<dbReference type="FunCoup" id="W3X6T6">
    <property type="interactions" value="274"/>
</dbReference>
<dbReference type="Proteomes" id="UP000030651">
    <property type="component" value="Unassembled WGS sequence"/>
</dbReference>
<dbReference type="HOGENOM" id="CLU_010194_2_9_1"/>
<keyword evidence="2" id="KW-0560">Oxidoreductase</keyword>
<proteinExistence type="inferred from homology"/>
<dbReference type="AlphaFoldDB" id="W3X6T6"/>
<dbReference type="GO" id="GO:0000140">
    <property type="term" value="F:acylglycerone-phosphate reductase (NADP+) activity"/>
    <property type="evidence" value="ECO:0007669"/>
    <property type="project" value="TreeGrafter"/>
</dbReference>
<dbReference type="InterPro" id="IPR002347">
    <property type="entry name" value="SDR_fam"/>
</dbReference>
<dbReference type="GO" id="GO:0006654">
    <property type="term" value="P:phosphatidic acid biosynthetic process"/>
    <property type="evidence" value="ECO:0007669"/>
    <property type="project" value="TreeGrafter"/>
</dbReference>
<protein>
    <submittedName>
        <fullName evidence="4">Uncharacterized protein</fullName>
    </submittedName>
</protein>
<dbReference type="InParanoid" id="W3X6T6"/>
<dbReference type="PANTHER" id="PTHR44169">
    <property type="entry name" value="NADPH-DEPENDENT 1-ACYLDIHYDROXYACETONE PHOSPHATE REDUCTASE"/>
    <property type="match status" value="1"/>
</dbReference>
<dbReference type="InterPro" id="IPR036291">
    <property type="entry name" value="NAD(P)-bd_dom_sf"/>
</dbReference>
<sequence length="319" mass="33965">MAPSKRLTVFITGCSPGGMGAALASAFHAAGHHVFATARDPSKLSDLASQGIEILTLDVTSASSIESAVEAVERSISTKSSSDNDSVPAGLDILINNAGGHYTAPISDASLASAKALFDLNVWAQLAVTQALLPLLMRSRSSAPSAAKDDLAVPMIVNHTSVGSVAALPFQGVYSASKAAFARLSDAMRLEFAALGIRVVELKTAMVMTNFIKNSQNNNVEGKSQQLPRGSLFEPARAVVEDVMSQDQFDGRGITAEQWAAGVVSDLMQRNPPAIIWRGQDAIWGRFMSLMPTWMVDGLLRKMMKLDVVEQIMKESSKD</sequence>
<dbReference type="EMBL" id="KI912112">
    <property type="protein sequence ID" value="ETS81117.1"/>
    <property type="molecule type" value="Genomic_DNA"/>
</dbReference>
<evidence type="ECO:0000313" key="4">
    <source>
        <dbReference type="EMBL" id="ETS81117.1"/>
    </source>
</evidence>
<dbReference type="KEGG" id="pfy:PFICI_06119"/>
<dbReference type="PRINTS" id="PR00081">
    <property type="entry name" value="GDHRDH"/>
</dbReference>
<dbReference type="PRINTS" id="PR00080">
    <property type="entry name" value="SDRFAMILY"/>
</dbReference>
<dbReference type="OMA" id="THMRIEL"/>
<comment type="similarity">
    <text evidence="1 3">Belongs to the short-chain dehydrogenases/reductases (SDR) family.</text>
</comment>
<dbReference type="GO" id="GO:0019433">
    <property type="term" value="P:triglyceride catabolic process"/>
    <property type="evidence" value="ECO:0007669"/>
    <property type="project" value="TreeGrafter"/>
</dbReference>
<dbReference type="PANTHER" id="PTHR44169:SF6">
    <property type="entry name" value="NADPH-DEPENDENT 1-ACYLDIHYDROXYACETONE PHOSPHATE REDUCTASE"/>
    <property type="match status" value="1"/>
</dbReference>
<dbReference type="SUPFAM" id="SSF51735">
    <property type="entry name" value="NAD(P)-binding Rossmann-fold domains"/>
    <property type="match status" value="1"/>
</dbReference>
<organism evidence="4 5">
    <name type="scientific">Pestalotiopsis fici (strain W106-1 / CGMCC3.15140)</name>
    <dbReference type="NCBI Taxonomy" id="1229662"/>
    <lineage>
        <taxon>Eukaryota</taxon>
        <taxon>Fungi</taxon>
        <taxon>Dikarya</taxon>
        <taxon>Ascomycota</taxon>
        <taxon>Pezizomycotina</taxon>
        <taxon>Sordariomycetes</taxon>
        <taxon>Xylariomycetidae</taxon>
        <taxon>Amphisphaeriales</taxon>
        <taxon>Sporocadaceae</taxon>
        <taxon>Pestalotiopsis</taxon>
    </lineage>
</organism>
<name>W3X6T6_PESFW</name>
<dbReference type="GeneID" id="19271132"/>
<dbReference type="RefSeq" id="XP_007832891.1">
    <property type="nucleotide sequence ID" value="XM_007834700.1"/>
</dbReference>
<dbReference type="GO" id="GO:0005811">
    <property type="term" value="C:lipid droplet"/>
    <property type="evidence" value="ECO:0007669"/>
    <property type="project" value="TreeGrafter"/>
</dbReference>
<evidence type="ECO:0000313" key="5">
    <source>
        <dbReference type="Proteomes" id="UP000030651"/>
    </source>
</evidence>
<dbReference type="eggNOG" id="KOG1209">
    <property type="taxonomic scope" value="Eukaryota"/>
</dbReference>
<evidence type="ECO:0000256" key="2">
    <source>
        <dbReference type="ARBA" id="ARBA00023002"/>
    </source>
</evidence>
<dbReference type="GO" id="GO:0004806">
    <property type="term" value="F:triacylglycerol lipase activity"/>
    <property type="evidence" value="ECO:0007669"/>
    <property type="project" value="TreeGrafter"/>
</dbReference>
<reference evidence="5" key="1">
    <citation type="journal article" date="2015" name="BMC Genomics">
        <title>Genomic and transcriptomic analysis of the endophytic fungus Pestalotiopsis fici reveals its lifestyle and high potential for synthesis of natural products.</title>
        <authorList>
            <person name="Wang X."/>
            <person name="Zhang X."/>
            <person name="Liu L."/>
            <person name="Xiang M."/>
            <person name="Wang W."/>
            <person name="Sun X."/>
            <person name="Che Y."/>
            <person name="Guo L."/>
            <person name="Liu G."/>
            <person name="Guo L."/>
            <person name="Wang C."/>
            <person name="Yin W.B."/>
            <person name="Stadler M."/>
            <person name="Zhang X."/>
            <person name="Liu X."/>
        </authorList>
    </citation>
    <scope>NUCLEOTIDE SEQUENCE [LARGE SCALE GENOMIC DNA]</scope>
    <source>
        <strain evidence="5">W106-1 / CGMCC3.15140</strain>
    </source>
</reference>
<evidence type="ECO:0000256" key="3">
    <source>
        <dbReference type="RuleBase" id="RU000363"/>
    </source>
</evidence>
<keyword evidence="5" id="KW-1185">Reference proteome</keyword>
<accession>W3X6T6</accession>
<dbReference type="Gene3D" id="3.40.50.720">
    <property type="entry name" value="NAD(P)-binding Rossmann-like Domain"/>
    <property type="match status" value="1"/>
</dbReference>